<feature type="transmembrane region" description="Helical" evidence="1">
    <location>
        <begin position="15"/>
        <end position="36"/>
    </location>
</feature>
<evidence type="ECO:0000313" key="3">
    <source>
        <dbReference type="Proteomes" id="UP001050975"/>
    </source>
</evidence>
<evidence type="ECO:0000256" key="1">
    <source>
        <dbReference type="SAM" id="Phobius"/>
    </source>
</evidence>
<feature type="transmembrane region" description="Helical" evidence="1">
    <location>
        <begin position="95"/>
        <end position="112"/>
    </location>
</feature>
<keyword evidence="1" id="KW-1133">Transmembrane helix</keyword>
<keyword evidence="3" id="KW-1185">Reference proteome</keyword>
<evidence type="ECO:0000313" key="2">
    <source>
        <dbReference type="EMBL" id="GET44477.1"/>
    </source>
</evidence>
<feature type="transmembrane region" description="Helical" evidence="1">
    <location>
        <begin position="43"/>
        <end position="64"/>
    </location>
</feature>
<dbReference type="EMBL" id="BLAY01000369">
    <property type="protein sequence ID" value="GET44477.1"/>
    <property type="molecule type" value="Genomic_DNA"/>
</dbReference>
<reference evidence="2" key="1">
    <citation type="submission" date="2019-10" db="EMBL/GenBank/DDBJ databases">
        <title>Draft genome sequece of Microseira wollei NIES-4236.</title>
        <authorList>
            <person name="Yamaguchi H."/>
            <person name="Suzuki S."/>
            <person name="Kawachi M."/>
        </authorList>
    </citation>
    <scope>NUCLEOTIDE SEQUENCE</scope>
    <source>
        <strain evidence="2">NIES-4236</strain>
    </source>
</reference>
<keyword evidence="1" id="KW-0472">Membrane</keyword>
<comment type="caution">
    <text evidence="2">The sequence shown here is derived from an EMBL/GenBank/DDBJ whole genome shotgun (WGS) entry which is preliminary data.</text>
</comment>
<sequence length="169" mass="19050">MTAQFLPFSWSLQAIFWSALTLVGTVGMVALTHFWVRVERLVWVLYQWAILMVGGAILTDLSIFLGWGEVLIRLCPLWLGLSALGYLVTGVGMGSRTFILTGLVHLLAIGILPYVGSWQFLTTGIVMGCSLLLLAEMQWDMRSPIDYDLLTPEQKQFNQEQNRLRQLNT</sequence>
<accession>A0AAV3XNG9</accession>
<protein>
    <submittedName>
        <fullName evidence="2">Uncharacterized protein</fullName>
    </submittedName>
</protein>
<keyword evidence="1" id="KW-0812">Transmembrane</keyword>
<dbReference type="AlphaFoldDB" id="A0AAV3XNG9"/>
<organism evidence="2 3">
    <name type="scientific">Microseira wollei NIES-4236</name>
    <dbReference type="NCBI Taxonomy" id="2530354"/>
    <lineage>
        <taxon>Bacteria</taxon>
        <taxon>Bacillati</taxon>
        <taxon>Cyanobacteriota</taxon>
        <taxon>Cyanophyceae</taxon>
        <taxon>Oscillatoriophycideae</taxon>
        <taxon>Aerosakkonematales</taxon>
        <taxon>Aerosakkonemataceae</taxon>
        <taxon>Microseira</taxon>
    </lineage>
</organism>
<proteinExistence type="predicted"/>
<dbReference type="Proteomes" id="UP001050975">
    <property type="component" value="Unassembled WGS sequence"/>
</dbReference>
<name>A0AAV3XNG9_9CYAN</name>
<dbReference type="RefSeq" id="WP_307731686.1">
    <property type="nucleotide sequence ID" value="NZ_BLAY01000369.1"/>
</dbReference>
<feature type="transmembrane region" description="Helical" evidence="1">
    <location>
        <begin position="70"/>
        <end position="88"/>
    </location>
</feature>
<gene>
    <name evidence="2" type="ORF">MiSe_93060</name>
</gene>